<reference evidence="2" key="1">
    <citation type="journal article" date="2021" name="Proc. Natl. Acad. Sci. U.S.A.">
        <title>A Catalog of Tens of Thousands of Viruses from Human Metagenomes Reveals Hidden Associations with Chronic Diseases.</title>
        <authorList>
            <person name="Tisza M.J."/>
            <person name="Buck C.B."/>
        </authorList>
    </citation>
    <scope>NUCLEOTIDE SEQUENCE</scope>
    <source>
        <strain evidence="2">Ctuy39</strain>
    </source>
</reference>
<name>A0A8S5VE80_9CAUD</name>
<accession>A0A8S5VE80</accession>
<dbReference type="GO" id="GO:0003700">
    <property type="term" value="F:DNA-binding transcription factor activity"/>
    <property type="evidence" value="ECO:0007669"/>
    <property type="project" value="InterPro"/>
</dbReference>
<dbReference type="InterPro" id="IPR016032">
    <property type="entry name" value="Sig_transdc_resp-reg_C-effctor"/>
</dbReference>
<dbReference type="GO" id="GO:0005509">
    <property type="term" value="F:calcium ion binding"/>
    <property type="evidence" value="ECO:0007669"/>
    <property type="project" value="InterPro"/>
</dbReference>
<dbReference type="InterPro" id="IPR014879">
    <property type="entry name" value="Spo0A_C"/>
</dbReference>
<dbReference type="Gene3D" id="1.10.10.10">
    <property type="entry name" value="Winged helix-like DNA-binding domain superfamily/Winged helix DNA-binding domain"/>
    <property type="match status" value="1"/>
</dbReference>
<dbReference type="SUPFAM" id="SSF46894">
    <property type="entry name" value="C-terminal effector domain of the bipartite response regulators"/>
    <property type="match status" value="1"/>
</dbReference>
<feature type="domain" description="Sporulation initiation factor Spo0A C-terminal" evidence="1">
    <location>
        <begin position="7"/>
        <end position="96"/>
    </location>
</feature>
<evidence type="ECO:0000313" key="2">
    <source>
        <dbReference type="EMBL" id="DAG05029.1"/>
    </source>
</evidence>
<evidence type="ECO:0000259" key="1">
    <source>
        <dbReference type="Pfam" id="PF08769"/>
    </source>
</evidence>
<proteinExistence type="predicted"/>
<sequence length="108" mass="12420">MRRKAEEALIKMGMPANIKGFRYITDIMEKYAEDDAWIYGKLTLLYEIIGVAAGTSGICVERCIRKAFEDVLTRGNLEEVMKYLTFDNPTNGNLLVVFYLRLNGERRC</sequence>
<dbReference type="GO" id="GO:0042173">
    <property type="term" value="P:regulation of sporulation resulting in formation of a cellular spore"/>
    <property type="evidence" value="ECO:0007669"/>
    <property type="project" value="InterPro"/>
</dbReference>
<organism evidence="2">
    <name type="scientific">Siphoviridae sp. ctuy39</name>
    <dbReference type="NCBI Taxonomy" id="2825719"/>
    <lineage>
        <taxon>Viruses</taxon>
        <taxon>Duplodnaviria</taxon>
        <taxon>Heunggongvirae</taxon>
        <taxon>Uroviricota</taxon>
        <taxon>Caudoviricetes</taxon>
    </lineage>
</organism>
<dbReference type="EMBL" id="BK016249">
    <property type="protein sequence ID" value="DAG05029.1"/>
    <property type="molecule type" value="Genomic_DNA"/>
</dbReference>
<dbReference type="Pfam" id="PF08769">
    <property type="entry name" value="Spo0A_C"/>
    <property type="match status" value="1"/>
</dbReference>
<keyword evidence="2" id="KW-0396">Initiation factor</keyword>
<dbReference type="GO" id="GO:0003677">
    <property type="term" value="F:DNA binding"/>
    <property type="evidence" value="ECO:0007669"/>
    <property type="project" value="InterPro"/>
</dbReference>
<keyword evidence="2" id="KW-0648">Protein biosynthesis</keyword>
<protein>
    <submittedName>
        <fullName evidence="2">Sporulation initiation factor Spo0A C terminal</fullName>
    </submittedName>
</protein>
<dbReference type="InterPro" id="IPR036388">
    <property type="entry name" value="WH-like_DNA-bd_sf"/>
</dbReference>